<dbReference type="InterPro" id="IPR011017">
    <property type="entry name" value="TRASH_dom"/>
</dbReference>
<dbReference type="InterPro" id="IPR009078">
    <property type="entry name" value="Ferritin-like_SF"/>
</dbReference>
<protein>
    <recommendedName>
        <fullName evidence="1">TRASH domain-containing protein</fullName>
    </recommendedName>
</protein>
<evidence type="ECO:0000313" key="3">
    <source>
        <dbReference type="Proteomes" id="UP001162891"/>
    </source>
</evidence>
<feature type="domain" description="TRASH" evidence="1">
    <location>
        <begin position="13"/>
        <end position="50"/>
    </location>
</feature>
<gene>
    <name evidence="2" type="ORF">AMOR_07960</name>
</gene>
<dbReference type="RefSeq" id="WP_248358643.1">
    <property type="nucleotide sequence ID" value="NZ_AP025591.1"/>
</dbReference>
<dbReference type="Gene3D" id="1.10.620.20">
    <property type="entry name" value="Ribonucleotide Reductase, subunit A"/>
    <property type="match status" value="1"/>
</dbReference>
<dbReference type="EMBL" id="AP025591">
    <property type="protein sequence ID" value="BDG01800.1"/>
    <property type="molecule type" value="Genomic_DNA"/>
</dbReference>
<keyword evidence="3" id="KW-1185">Reference proteome</keyword>
<organism evidence="2 3">
    <name type="scientific">Anaeromyxobacter oryzae</name>
    <dbReference type="NCBI Taxonomy" id="2918170"/>
    <lineage>
        <taxon>Bacteria</taxon>
        <taxon>Pseudomonadati</taxon>
        <taxon>Myxococcota</taxon>
        <taxon>Myxococcia</taxon>
        <taxon>Myxococcales</taxon>
        <taxon>Cystobacterineae</taxon>
        <taxon>Anaeromyxobacteraceae</taxon>
        <taxon>Anaeromyxobacter</taxon>
    </lineage>
</organism>
<sequence length="75" mass="8650">MRTEDEDGGVAIDPICGRPVIEDDAEALEYKKRKYFFCSDRCRDRFERQAERIHVGELAKAGSLFGERKVRWGVA</sequence>
<evidence type="ECO:0000259" key="1">
    <source>
        <dbReference type="SMART" id="SM00746"/>
    </source>
</evidence>
<dbReference type="InterPro" id="IPR012348">
    <property type="entry name" value="RNR-like"/>
</dbReference>
<dbReference type="Proteomes" id="UP001162891">
    <property type="component" value="Chromosome"/>
</dbReference>
<name>A0ABN6MQA7_9BACT</name>
<dbReference type="InterPro" id="IPR007029">
    <property type="entry name" value="YHS_dom"/>
</dbReference>
<dbReference type="SUPFAM" id="SSF47240">
    <property type="entry name" value="Ferritin-like"/>
    <property type="match status" value="1"/>
</dbReference>
<reference evidence="3" key="1">
    <citation type="journal article" date="2022" name="Int. J. Syst. Evol. Microbiol.">
        <title>Anaeromyxobacter oryzae sp. nov., Anaeromyxobacter diazotrophicus sp. nov. and Anaeromyxobacter paludicola sp. nov., isolated from paddy soils.</title>
        <authorList>
            <person name="Itoh H."/>
            <person name="Xu Z."/>
            <person name="Mise K."/>
            <person name="Masuda Y."/>
            <person name="Ushijima N."/>
            <person name="Hayakawa C."/>
            <person name="Shiratori Y."/>
            <person name="Senoo K."/>
        </authorList>
    </citation>
    <scope>NUCLEOTIDE SEQUENCE [LARGE SCALE GENOMIC DNA]</scope>
    <source>
        <strain evidence="3">Red232</strain>
    </source>
</reference>
<dbReference type="SMART" id="SM00746">
    <property type="entry name" value="TRASH"/>
    <property type="match status" value="1"/>
</dbReference>
<evidence type="ECO:0000313" key="2">
    <source>
        <dbReference type="EMBL" id="BDG01800.1"/>
    </source>
</evidence>
<proteinExistence type="predicted"/>
<accession>A0ABN6MQA7</accession>
<dbReference type="Pfam" id="PF04945">
    <property type="entry name" value="YHS"/>
    <property type="match status" value="1"/>
</dbReference>